<dbReference type="InterPro" id="IPR045517">
    <property type="entry name" value="Glyoxalase_8"/>
</dbReference>
<evidence type="ECO:0000256" key="1">
    <source>
        <dbReference type="ARBA" id="ARBA00006817"/>
    </source>
</evidence>
<dbReference type="GO" id="GO:0046677">
    <property type="term" value="P:response to antibiotic"/>
    <property type="evidence" value="ECO:0007669"/>
    <property type="project" value="UniProtKB-KW"/>
</dbReference>
<dbReference type="EMBL" id="CACRYJ010000006">
    <property type="protein sequence ID" value="VZO35147.1"/>
    <property type="molecule type" value="Genomic_DNA"/>
</dbReference>
<reference evidence="7 8" key="1">
    <citation type="submission" date="2019-11" db="EMBL/GenBank/DDBJ databases">
        <authorList>
            <person name="Criscuolo A."/>
        </authorList>
    </citation>
    <scope>NUCLEOTIDE SEQUENCE [LARGE SCALE GENOMIC DNA]</scope>
    <source>
        <strain evidence="7">CIP111667</strain>
    </source>
</reference>
<dbReference type="Gene3D" id="3.10.180.10">
    <property type="entry name" value="2,3-Dihydroxybiphenyl 1,2-Dioxygenase, domain 1"/>
    <property type="match status" value="1"/>
</dbReference>
<name>A0A7M4DE33_9MICO</name>
<feature type="compositionally biased region" description="Low complexity" evidence="5">
    <location>
        <begin position="54"/>
        <end position="64"/>
    </location>
</feature>
<accession>A0A7M4DE33</accession>
<evidence type="ECO:0000313" key="8">
    <source>
        <dbReference type="Proteomes" id="UP000419743"/>
    </source>
</evidence>
<dbReference type="RefSeq" id="WP_197522227.1">
    <property type="nucleotide sequence ID" value="NZ_CACRYJ010000006.1"/>
</dbReference>
<evidence type="ECO:0000256" key="2">
    <source>
        <dbReference type="ARBA" id="ARBA00011051"/>
    </source>
</evidence>
<dbReference type="SUPFAM" id="SSF54593">
    <property type="entry name" value="Glyoxalase/Bleomycin resistance protein/Dihydroxybiphenyl dioxygenase"/>
    <property type="match status" value="1"/>
</dbReference>
<evidence type="ECO:0000256" key="4">
    <source>
        <dbReference type="ARBA" id="ARBA00023251"/>
    </source>
</evidence>
<dbReference type="SUPFAM" id="SSF55961">
    <property type="entry name" value="Bet v1-like"/>
    <property type="match status" value="1"/>
</dbReference>
<dbReference type="Pfam" id="PF20066">
    <property type="entry name" value="Glyoxalase_8"/>
    <property type="match status" value="1"/>
</dbReference>
<dbReference type="InterPro" id="IPR029068">
    <property type="entry name" value="Glyas_Bleomycin-R_OHBP_Dase"/>
</dbReference>
<proteinExistence type="inferred from homology"/>
<evidence type="ECO:0000256" key="5">
    <source>
        <dbReference type="SAM" id="MobiDB-lite"/>
    </source>
</evidence>
<dbReference type="Gene3D" id="3.30.530.20">
    <property type="match status" value="1"/>
</dbReference>
<dbReference type="InterPro" id="IPR000335">
    <property type="entry name" value="Bleomycin-R"/>
</dbReference>
<gene>
    <name evidence="7" type="ORF">HALOF300_00373</name>
</gene>
<comment type="similarity">
    <text evidence="2">Belongs to the bleomycin resistance protein family.</text>
</comment>
<comment type="caution">
    <text evidence="7">The sequence shown here is derived from an EMBL/GenBank/DDBJ whole genome shotgun (WGS) entry which is preliminary data.</text>
</comment>
<sequence>MNTVPTTDEAKVQAKRLRTALAAAGIDVGHSASLELLAKSHGLADWNTLIGTAGPAGRAGSRSGDPSGTGGNRATATSAVVPILRMFDWDKAQDFYVGYLGWTVDWGHRFEAHLPLYVQVTSPDGARLHLSEHHGDGTPGTAVLIEVADAAAVHAALATKDYSFAAPGLEEVPWGRTVTVHDPSGNRLTFLQADGDRARADRELPPIVTEVTIPLEPGAAFDLFTSFTWWVEYGREIGAPVTVSDEVAFENRQGRLPIGRVLHRHRPTHWAMTFTLAQDPATPTRLDVHFRPVDGGTRVRLEHGGWDARNGERRGKFNDWPVILGTFESAARAV</sequence>
<evidence type="ECO:0000256" key="3">
    <source>
        <dbReference type="ARBA" id="ARBA00021572"/>
    </source>
</evidence>
<dbReference type="InterPro" id="IPR037523">
    <property type="entry name" value="VOC_core"/>
</dbReference>
<feature type="domain" description="VOC" evidence="6">
    <location>
        <begin position="76"/>
        <end position="193"/>
    </location>
</feature>
<dbReference type="InterPro" id="IPR013538">
    <property type="entry name" value="ASHA1/2-like_C"/>
</dbReference>
<dbReference type="InterPro" id="IPR023393">
    <property type="entry name" value="START-like_dom_sf"/>
</dbReference>
<feature type="region of interest" description="Disordered" evidence="5">
    <location>
        <begin position="54"/>
        <end position="74"/>
    </location>
</feature>
<protein>
    <recommendedName>
        <fullName evidence="3">Bleomycin resistance protein</fullName>
    </recommendedName>
</protein>
<evidence type="ECO:0000259" key="6">
    <source>
        <dbReference type="PROSITE" id="PS51819"/>
    </source>
</evidence>
<dbReference type="AlphaFoldDB" id="A0A7M4DE33"/>
<dbReference type="Pfam" id="PF08327">
    <property type="entry name" value="AHSA1"/>
    <property type="match status" value="1"/>
</dbReference>
<organism evidence="7 8">
    <name type="scientific">Occultella aeris</name>
    <dbReference type="NCBI Taxonomy" id="2761496"/>
    <lineage>
        <taxon>Bacteria</taxon>
        <taxon>Bacillati</taxon>
        <taxon>Actinomycetota</taxon>
        <taxon>Actinomycetes</taxon>
        <taxon>Micrococcales</taxon>
        <taxon>Ruaniaceae</taxon>
        <taxon>Occultella</taxon>
    </lineage>
</organism>
<keyword evidence="8" id="KW-1185">Reference proteome</keyword>
<comment type="similarity">
    <text evidence="1">Belongs to the AHA1 family.</text>
</comment>
<dbReference type="PROSITE" id="PS51819">
    <property type="entry name" value="VOC"/>
    <property type="match status" value="1"/>
</dbReference>
<dbReference type="Proteomes" id="UP000419743">
    <property type="component" value="Unassembled WGS sequence"/>
</dbReference>
<keyword evidence="4" id="KW-0046">Antibiotic resistance</keyword>
<evidence type="ECO:0000313" key="7">
    <source>
        <dbReference type="EMBL" id="VZO35147.1"/>
    </source>
</evidence>
<dbReference type="Pfam" id="PF19581">
    <property type="entry name" value="Glyoxalase_7"/>
    <property type="match status" value="1"/>
</dbReference>